<comment type="similarity">
    <text evidence="6">Belongs to the acetyltransferase family. NAA60 subfamily.</text>
</comment>
<dbReference type="CDD" id="cd04301">
    <property type="entry name" value="NAT_SF"/>
    <property type="match status" value="1"/>
</dbReference>
<evidence type="ECO:0000256" key="10">
    <source>
        <dbReference type="ARBA" id="ARBA00048848"/>
    </source>
</evidence>
<dbReference type="InterPro" id="IPR045141">
    <property type="entry name" value="NAA60-like"/>
</dbReference>
<dbReference type="PANTHER" id="PTHR14744">
    <property type="entry name" value="N-ALPHA-ACETYLTRANSFERASE 60"/>
    <property type="match status" value="1"/>
</dbReference>
<proteinExistence type="inferred from homology"/>
<evidence type="ECO:0000256" key="9">
    <source>
        <dbReference type="ARBA" id="ARBA00048017"/>
    </source>
</evidence>
<evidence type="ECO:0000256" key="4">
    <source>
        <dbReference type="ARBA" id="ARBA00022853"/>
    </source>
</evidence>
<evidence type="ECO:0000313" key="13">
    <source>
        <dbReference type="Proteomes" id="UP000614601"/>
    </source>
</evidence>
<comment type="caution">
    <text evidence="12">The sequence shown here is derived from an EMBL/GenBank/DDBJ whole genome shotgun (WGS) entry which is preliminary data.</text>
</comment>
<evidence type="ECO:0000256" key="8">
    <source>
        <dbReference type="ARBA" id="ARBA00026144"/>
    </source>
</evidence>
<dbReference type="Pfam" id="PF00583">
    <property type="entry name" value="Acetyltransf_1"/>
    <property type="match status" value="1"/>
</dbReference>
<feature type="domain" description="N-acetyltransferase" evidence="11">
    <location>
        <begin position="8"/>
        <end position="178"/>
    </location>
</feature>
<keyword evidence="5" id="KW-0012">Acyltransferase</keyword>
<evidence type="ECO:0000256" key="7">
    <source>
        <dbReference type="ARBA" id="ARBA00026111"/>
    </source>
</evidence>
<evidence type="ECO:0000313" key="12">
    <source>
        <dbReference type="EMBL" id="CAD5229125.1"/>
    </source>
</evidence>
<keyword evidence="13" id="KW-1185">Reference proteome</keyword>
<comment type="catalytic activity">
    <reaction evidence="9">
        <text>L-lysyl-[protein] + acetyl-CoA = N(6)-acetyl-L-lysyl-[protein] + CoA + H(+)</text>
        <dbReference type="Rhea" id="RHEA:45948"/>
        <dbReference type="Rhea" id="RHEA-COMP:9752"/>
        <dbReference type="Rhea" id="RHEA-COMP:10731"/>
        <dbReference type="ChEBI" id="CHEBI:15378"/>
        <dbReference type="ChEBI" id="CHEBI:29969"/>
        <dbReference type="ChEBI" id="CHEBI:57287"/>
        <dbReference type="ChEBI" id="CHEBI:57288"/>
        <dbReference type="ChEBI" id="CHEBI:61930"/>
        <dbReference type="EC" id="2.3.1.48"/>
    </reaction>
</comment>
<evidence type="ECO:0000256" key="3">
    <source>
        <dbReference type="ARBA" id="ARBA00022829"/>
    </source>
</evidence>
<dbReference type="PROSITE" id="PS51186">
    <property type="entry name" value="GNAT"/>
    <property type="match status" value="1"/>
</dbReference>
<dbReference type="EMBL" id="CAJFCW020000006">
    <property type="protein sequence ID" value="CAG9125846.1"/>
    <property type="molecule type" value="Genomic_DNA"/>
</dbReference>
<dbReference type="Gene3D" id="3.40.630.30">
    <property type="match status" value="1"/>
</dbReference>
<gene>
    <name evidence="12" type="ORF">BOKJ2_LOCUS13184</name>
</gene>
<keyword evidence="4" id="KW-0156">Chromatin regulator</keyword>
<evidence type="ECO:0000256" key="5">
    <source>
        <dbReference type="ARBA" id="ARBA00023315"/>
    </source>
</evidence>
<dbReference type="PANTHER" id="PTHR14744:SF15">
    <property type="entry name" value="N-ALPHA-ACETYLTRANSFERASE 60"/>
    <property type="match status" value="1"/>
</dbReference>
<evidence type="ECO:0000256" key="2">
    <source>
        <dbReference type="ARBA" id="ARBA00022679"/>
    </source>
</evidence>
<dbReference type="InterPro" id="IPR016181">
    <property type="entry name" value="Acyl_CoA_acyltransferase"/>
</dbReference>
<dbReference type="AlphaFoldDB" id="A0A811LN11"/>
<dbReference type="Proteomes" id="UP000614601">
    <property type="component" value="Unassembled WGS sequence"/>
</dbReference>
<organism evidence="12 13">
    <name type="scientific">Bursaphelenchus okinawaensis</name>
    <dbReference type="NCBI Taxonomy" id="465554"/>
    <lineage>
        <taxon>Eukaryota</taxon>
        <taxon>Metazoa</taxon>
        <taxon>Ecdysozoa</taxon>
        <taxon>Nematoda</taxon>
        <taxon>Chromadorea</taxon>
        <taxon>Rhabditida</taxon>
        <taxon>Tylenchina</taxon>
        <taxon>Tylenchomorpha</taxon>
        <taxon>Aphelenchoidea</taxon>
        <taxon>Aphelenchoididae</taxon>
        <taxon>Bursaphelenchus</taxon>
    </lineage>
</organism>
<evidence type="ECO:0000256" key="6">
    <source>
        <dbReference type="ARBA" id="ARBA00025774"/>
    </source>
</evidence>
<evidence type="ECO:0000256" key="1">
    <source>
        <dbReference type="ARBA" id="ARBA00013184"/>
    </source>
</evidence>
<sequence length="190" mass="21849">MTTVDFPVVLRPLVIQDVEAVKALSDIVFPINYPLGYFCECITQGEHDHLSIFGPIGLNGFVFIIKNYHSPLYGLRYTPEDAEVAKLSNYKCAYISTIAIQPSHQRRGLASFMMAQIMYQMSKSEKPPDVLYLHVMTTNEKAIRFYRKMGFEKFKKVKNFYKSCSIYPDAYIMIKKLDFNKPQSVSSAEK</sequence>
<comment type="catalytic activity">
    <reaction evidence="10">
        <text>N-terminal L-methionyl-[transmembrane protein] + acetyl-CoA = N-terminal N(alpha)-acetyl-L-methionyl-[transmembrane protein] + CoA + H(+)</text>
        <dbReference type="Rhea" id="RHEA:50604"/>
        <dbReference type="Rhea" id="RHEA-COMP:12745"/>
        <dbReference type="Rhea" id="RHEA-COMP:12746"/>
        <dbReference type="ChEBI" id="CHEBI:15378"/>
        <dbReference type="ChEBI" id="CHEBI:57287"/>
        <dbReference type="ChEBI" id="CHEBI:57288"/>
        <dbReference type="ChEBI" id="CHEBI:64731"/>
        <dbReference type="ChEBI" id="CHEBI:133414"/>
        <dbReference type="EC" id="2.3.1.259"/>
    </reaction>
</comment>
<dbReference type="GO" id="GO:0004402">
    <property type="term" value="F:histone acetyltransferase activity"/>
    <property type="evidence" value="ECO:0007669"/>
    <property type="project" value="TreeGrafter"/>
</dbReference>
<name>A0A811LN11_9BILA</name>
<dbReference type="Proteomes" id="UP000783686">
    <property type="component" value="Unassembled WGS sequence"/>
</dbReference>
<evidence type="ECO:0000259" key="11">
    <source>
        <dbReference type="PROSITE" id="PS51186"/>
    </source>
</evidence>
<dbReference type="GO" id="GO:0120518">
    <property type="term" value="F:protein N-terminal-methionine acetyltransferase activity"/>
    <property type="evidence" value="ECO:0007669"/>
    <property type="project" value="UniProtKB-EC"/>
</dbReference>
<dbReference type="InterPro" id="IPR000182">
    <property type="entry name" value="GNAT_dom"/>
</dbReference>
<keyword evidence="3" id="KW-0159">Chromosome partition</keyword>
<reference evidence="12" key="1">
    <citation type="submission" date="2020-09" db="EMBL/GenBank/DDBJ databases">
        <authorList>
            <person name="Kikuchi T."/>
        </authorList>
    </citation>
    <scope>NUCLEOTIDE SEQUENCE</scope>
    <source>
        <strain evidence="12">SH1</strain>
    </source>
</reference>
<dbReference type="EC" id="2.3.1.259" evidence="7"/>
<protein>
    <recommendedName>
        <fullName evidence="8">N-alpha-acetyltransferase 60</fullName>
        <ecNumber evidence="7">2.3.1.259</ecNumber>
        <ecNumber evidence="1">2.3.1.48</ecNumber>
    </recommendedName>
</protein>
<dbReference type="GO" id="GO:0007059">
    <property type="term" value="P:chromosome segregation"/>
    <property type="evidence" value="ECO:0007669"/>
    <property type="project" value="UniProtKB-KW"/>
</dbReference>
<dbReference type="EMBL" id="CAJFDH010000006">
    <property type="protein sequence ID" value="CAD5229125.1"/>
    <property type="molecule type" value="Genomic_DNA"/>
</dbReference>
<dbReference type="OrthoDB" id="47374at2759"/>
<keyword evidence="2" id="KW-0808">Transferase</keyword>
<accession>A0A811LN11</accession>
<dbReference type="EC" id="2.3.1.48" evidence="1"/>
<dbReference type="SUPFAM" id="SSF55729">
    <property type="entry name" value="Acyl-CoA N-acyltransferases (Nat)"/>
    <property type="match status" value="1"/>
</dbReference>
<dbReference type="GO" id="GO:0000139">
    <property type="term" value="C:Golgi membrane"/>
    <property type="evidence" value="ECO:0007669"/>
    <property type="project" value="TreeGrafter"/>
</dbReference>